<comment type="caution">
    <text evidence="2">The sequence shown here is derived from an EMBL/GenBank/DDBJ whole genome shotgun (WGS) entry which is preliminary data.</text>
</comment>
<dbReference type="EMBL" id="JBHLYQ010000079">
    <property type="protein sequence ID" value="MFC0082210.1"/>
    <property type="molecule type" value="Genomic_DNA"/>
</dbReference>
<evidence type="ECO:0000313" key="2">
    <source>
        <dbReference type="EMBL" id="MFC0082210.1"/>
    </source>
</evidence>
<sequence>HEVPPEPGAADEADEVRERFRAVLLESFPEVAAALPGLGVPGADNRPLGAAQDEDAGAAPVGR</sequence>
<reference evidence="2 3" key="1">
    <citation type="submission" date="2024-09" db="EMBL/GenBank/DDBJ databases">
        <authorList>
            <person name="Sun Q."/>
            <person name="Mori K."/>
        </authorList>
    </citation>
    <scope>NUCLEOTIDE SEQUENCE [LARGE SCALE GENOMIC DNA]</scope>
    <source>
        <strain evidence="2 3">JCM 15389</strain>
    </source>
</reference>
<feature type="non-terminal residue" evidence="2">
    <location>
        <position position="1"/>
    </location>
</feature>
<evidence type="ECO:0000313" key="3">
    <source>
        <dbReference type="Proteomes" id="UP001589788"/>
    </source>
</evidence>
<feature type="region of interest" description="Disordered" evidence="1">
    <location>
        <begin position="36"/>
        <end position="63"/>
    </location>
</feature>
<proteinExistence type="predicted"/>
<organism evidence="2 3">
    <name type="scientific">Aciditerrimonas ferrireducens</name>
    <dbReference type="NCBI Taxonomy" id="667306"/>
    <lineage>
        <taxon>Bacteria</taxon>
        <taxon>Bacillati</taxon>
        <taxon>Actinomycetota</taxon>
        <taxon>Acidimicrobiia</taxon>
        <taxon>Acidimicrobiales</taxon>
        <taxon>Acidimicrobiaceae</taxon>
        <taxon>Aciditerrimonas</taxon>
    </lineage>
</organism>
<evidence type="ECO:0000256" key="1">
    <source>
        <dbReference type="SAM" id="MobiDB-lite"/>
    </source>
</evidence>
<dbReference type="RefSeq" id="WP_377789707.1">
    <property type="nucleotide sequence ID" value="NZ_JBHLYQ010000079.1"/>
</dbReference>
<dbReference type="Proteomes" id="UP001589788">
    <property type="component" value="Unassembled WGS sequence"/>
</dbReference>
<accession>A0ABV6C3E7</accession>
<gene>
    <name evidence="2" type="ORF">ACFFRE_08625</name>
</gene>
<name>A0ABV6C3E7_9ACTN</name>
<keyword evidence="3" id="KW-1185">Reference proteome</keyword>
<protein>
    <submittedName>
        <fullName evidence="2">Uncharacterized protein</fullName>
    </submittedName>
</protein>